<protein>
    <submittedName>
        <fullName evidence="2">Uncharacterized protein</fullName>
    </submittedName>
</protein>
<proteinExistence type="predicted"/>
<keyword evidence="3" id="KW-1185">Reference proteome</keyword>
<evidence type="ECO:0000256" key="1">
    <source>
        <dbReference type="SAM" id="Coils"/>
    </source>
</evidence>
<sequence>MQHWAKCKLEETWEETERLMVENSSLEDQLADIRGKLRASMLSVGYIRQISAQAGEHQSVNSNYSFDGGSNFIENKLSSSLRKIQPQSNFRNSYSTSALDTLCDKNSNGNKGFNGERSCDGRFSRIWRGTRTELGRNVKSCTSVDSDSHDSIEIDEQLFDSLLSQDREITSSCYSFDNSSCTLDDGCDAVSGLYYPAPDINSLARQTLAESSIGDGSPSAPAAEALERIVLDDFDFDPLHSFSESDQNKTVNEKSKNKRDVSVTRRSFMSLFGDRNNDDFDDYVSSLHRLIKEKAAMTKTPIRRRENDIERATRLVQIQKEEVLTYEKIVAKAWDKCDENEKQSQEKQSKIKKEVDALQLLYAEMELRLNRHESSLQQARKDESSLKQRLVMIDQLCQENVRELDLEAQLSRCQRQYKACHEIATGTLSTLLADANCMCIPSLHEVDEGNVFGDITSIFGELANKEEELVKVLGTPNLLLHLGEFNLSEFSCWLGLLSKRDGGDKETMPL</sequence>
<dbReference type="EMBL" id="JALLPB020000083">
    <property type="protein sequence ID" value="KAL3821823.1"/>
    <property type="molecule type" value="Genomic_DNA"/>
</dbReference>
<keyword evidence="1" id="KW-0175">Coiled coil</keyword>
<evidence type="ECO:0000313" key="3">
    <source>
        <dbReference type="Proteomes" id="UP001530377"/>
    </source>
</evidence>
<evidence type="ECO:0000313" key="2">
    <source>
        <dbReference type="EMBL" id="KAL3821823.1"/>
    </source>
</evidence>
<organism evidence="2 3">
    <name type="scientific">Cyclostephanos tholiformis</name>
    <dbReference type="NCBI Taxonomy" id="382380"/>
    <lineage>
        <taxon>Eukaryota</taxon>
        <taxon>Sar</taxon>
        <taxon>Stramenopiles</taxon>
        <taxon>Ochrophyta</taxon>
        <taxon>Bacillariophyta</taxon>
        <taxon>Coscinodiscophyceae</taxon>
        <taxon>Thalassiosirophycidae</taxon>
        <taxon>Stephanodiscales</taxon>
        <taxon>Stephanodiscaceae</taxon>
        <taxon>Cyclostephanos</taxon>
    </lineage>
</organism>
<reference evidence="2 3" key="1">
    <citation type="submission" date="2024-10" db="EMBL/GenBank/DDBJ databases">
        <title>Updated reference genomes for cyclostephanoid diatoms.</title>
        <authorList>
            <person name="Roberts W.R."/>
            <person name="Alverson A.J."/>
        </authorList>
    </citation>
    <scope>NUCLEOTIDE SEQUENCE [LARGE SCALE GENOMIC DNA]</scope>
    <source>
        <strain evidence="2 3">AJA228-03</strain>
    </source>
</reference>
<gene>
    <name evidence="2" type="ORF">ACHAXA_003325</name>
</gene>
<feature type="coiled-coil region" evidence="1">
    <location>
        <begin position="355"/>
        <end position="389"/>
    </location>
</feature>
<accession>A0ABD3SBP9</accession>
<name>A0ABD3SBP9_9STRA</name>
<comment type="caution">
    <text evidence="2">The sequence shown here is derived from an EMBL/GenBank/DDBJ whole genome shotgun (WGS) entry which is preliminary data.</text>
</comment>
<dbReference type="AlphaFoldDB" id="A0ABD3SBP9"/>
<dbReference type="Proteomes" id="UP001530377">
    <property type="component" value="Unassembled WGS sequence"/>
</dbReference>